<evidence type="ECO:0000256" key="3">
    <source>
        <dbReference type="ARBA" id="ARBA00022692"/>
    </source>
</evidence>
<comment type="subcellular location">
    <subcellularLocation>
        <location evidence="1">Cell membrane</location>
        <topology evidence="1">Multi-pass membrane protein</topology>
    </subcellularLocation>
</comment>
<feature type="domain" description="ABC transmembrane type-1" evidence="11">
    <location>
        <begin position="14"/>
        <end position="291"/>
    </location>
</feature>
<dbReference type="InterPro" id="IPR011527">
    <property type="entry name" value="ABC1_TM_dom"/>
</dbReference>
<dbReference type="InterPro" id="IPR039421">
    <property type="entry name" value="Type_1_exporter"/>
</dbReference>
<dbReference type="Gene3D" id="3.40.50.300">
    <property type="entry name" value="P-loop containing nucleotide triphosphate hydrolases"/>
    <property type="match status" value="1"/>
</dbReference>
<proteinExistence type="inferred from homology"/>
<gene>
    <name evidence="12" type="ORF">J2T09_000374</name>
</gene>
<feature type="transmembrane region" description="Helical" evidence="9">
    <location>
        <begin position="126"/>
        <end position="144"/>
    </location>
</feature>
<dbReference type="InterPro" id="IPR003439">
    <property type="entry name" value="ABC_transporter-like_ATP-bd"/>
</dbReference>
<evidence type="ECO:0000256" key="2">
    <source>
        <dbReference type="ARBA" id="ARBA00005417"/>
    </source>
</evidence>
<dbReference type="Gene3D" id="1.20.1560.10">
    <property type="entry name" value="ABC transporter type 1, transmembrane domain"/>
    <property type="match status" value="1"/>
</dbReference>
<keyword evidence="4" id="KW-0547">Nucleotide-binding</keyword>
<feature type="transmembrane region" description="Helical" evidence="9">
    <location>
        <begin position="12"/>
        <end position="33"/>
    </location>
</feature>
<dbReference type="InterPro" id="IPR027417">
    <property type="entry name" value="P-loop_NTPase"/>
</dbReference>
<comment type="caution">
    <text evidence="12">The sequence shown here is derived from an EMBL/GenBank/DDBJ whole genome shotgun (WGS) entry which is preliminary data.</text>
</comment>
<dbReference type="SUPFAM" id="SSF52540">
    <property type="entry name" value="P-loop containing nucleoside triphosphate hydrolases"/>
    <property type="match status" value="1"/>
</dbReference>
<dbReference type="Proteomes" id="UP001241472">
    <property type="component" value="Unassembled WGS sequence"/>
</dbReference>
<evidence type="ECO:0000256" key="9">
    <source>
        <dbReference type="SAM" id="Phobius"/>
    </source>
</evidence>
<evidence type="ECO:0000259" key="11">
    <source>
        <dbReference type="PROSITE" id="PS50929"/>
    </source>
</evidence>
<dbReference type="InterPro" id="IPR003593">
    <property type="entry name" value="AAA+_ATPase"/>
</dbReference>
<feature type="transmembrane region" description="Helical" evidence="9">
    <location>
        <begin position="150"/>
        <end position="170"/>
    </location>
</feature>
<keyword evidence="5 12" id="KW-0067">ATP-binding</keyword>
<keyword evidence="13" id="KW-1185">Reference proteome</keyword>
<feature type="region of interest" description="Disordered" evidence="8">
    <location>
        <begin position="547"/>
        <end position="586"/>
    </location>
</feature>
<dbReference type="Pfam" id="PF00664">
    <property type="entry name" value="ABC_membrane"/>
    <property type="match status" value="1"/>
</dbReference>
<evidence type="ECO:0000256" key="4">
    <source>
        <dbReference type="ARBA" id="ARBA00022741"/>
    </source>
</evidence>
<keyword evidence="7 9" id="KW-0472">Membrane</keyword>
<dbReference type="PROSITE" id="PS00211">
    <property type="entry name" value="ABC_TRANSPORTER_1"/>
    <property type="match status" value="1"/>
</dbReference>
<dbReference type="InterPro" id="IPR017871">
    <property type="entry name" value="ABC_transporter-like_CS"/>
</dbReference>
<dbReference type="SMART" id="SM00382">
    <property type="entry name" value="AAA"/>
    <property type="match status" value="1"/>
</dbReference>
<reference evidence="12 13" key="1">
    <citation type="submission" date="2023-07" db="EMBL/GenBank/DDBJ databases">
        <title>Sorghum-associated microbial communities from plants grown in Nebraska, USA.</title>
        <authorList>
            <person name="Schachtman D."/>
        </authorList>
    </citation>
    <scope>NUCLEOTIDE SEQUENCE [LARGE SCALE GENOMIC DNA]</scope>
    <source>
        <strain evidence="12 13">DS1307</strain>
    </source>
</reference>
<evidence type="ECO:0000256" key="5">
    <source>
        <dbReference type="ARBA" id="ARBA00022840"/>
    </source>
</evidence>
<dbReference type="Pfam" id="PF00005">
    <property type="entry name" value="ABC_tran"/>
    <property type="match status" value="1"/>
</dbReference>
<dbReference type="NCBIfam" id="TIGR01842">
    <property type="entry name" value="type_I_sec_PrtD"/>
    <property type="match status" value="1"/>
</dbReference>
<dbReference type="PROSITE" id="PS50929">
    <property type="entry name" value="ABC_TM1F"/>
    <property type="match status" value="1"/>
</dbReference>
<evidence type="ECO:0000313" key="12">
    <source>
        <dbReference type="EMBL" id="MDP9835633.1"/>
    </source>
</evidence>
<evidence type="ECO:0000259" key="10">
    <source>
        <dbReference type="PROSITE" id="PS50893"/>
    </source>
</evidence>
<evidence type="ECO:0000256" key="7">
    <source>
        <dbReference type="ARBA" id="ARBA00023136"/>
    </source>
</evidence>
<feature type="compositionally biased region" description="Low complexity" evidence="8">
    <location>
        <begin position="551"/>
        <end position="567"/>
    </location>
</feature>
<comment type="similarity">
    <text evidence="2">Belongs to the ABC transporter superfamily.</text>
</comment>
<dbReference type="EMBL" id="JAUSRF010000001">
    <property type="protein sequence ID" value="MDP9835633.1"/>
    <property type="molecule type" value="Genomic_DNA"/>
</dbReference>
<name>A0ABT9PME3_9HYPH</name>
<dbReference type="SUPFAM" id="SSF90123">
    <property type="entry name" value="ABC transporter transmembrane region"/>
    <property type="match status" value="1"/>
</dbReference>
<feature type="domain" description="ABC transporter" evidence="10">
    <location>
        <begin position="322"/>
        <end position="558"/>
    </location>
</feature>
<protein>
    <submittedName>
        <fullName evidence="12">ATP-binding cassette subfamily C protein</fullName>
    </submittedName>
</protein>
<dbReference type="GO" id="GO:0005524">
    <property type="term" value="F:ATP binding"/>
    <property type="evidence" value="ECO:0007669"/>
    <property type="project" value="UniProtKB-KW"/>
</dbReference>
<sequence>MASALAQTRKAFYGIAALSAVTNILMLTGPLFMMQVYDRVLTSRSVPTLVALTLLALGIYAFLAVLEMMRSKILLQIGRRIDEELSDPTFNSVLTLPLNMAKGDAVSQPLRDLDQIRTFMSGSGPIAICDLPWMPLYILILYIFHPYFGYAAIAGAAFLMALTFCSEFLLRDPTRKLSQLVSARWELVEAGKRNAEPLHAMGMRTAYANRFDEVNRRYVEGQTTTSDLTASFSAVSKIFRMALQSAILALGAWLVIQQLASPGAIIASSILTSKALSPIEMVIGQWRSFINARQSRRRLEDVLERFGEARSPMPLPAPKRSLSVAGLAVMPPGSNKPIIHDVSLSLFAGQGLGIIGPSGSGKSTLSRALVGIWPAARGSIRLDGAALNQWDPEALGPSIGYLPQGVDLFDGSIAENISRFSPDANPGMIIEAAKLAGVHDLILSMPNGYDTAIGNHGAILSSGQRQRIGLARALYGKPFLVVLDEPNANLDSEGEVALTRAITAIRAAGSIIIVVAHRPNALQALDHVLVMNGGAMVAFGPRDEVLRKTTRPTSTPASAPTEAPALPDAETTGEPEAPKSGKRIAI</sequence>
<feature type="transmembrane region" description="Helical" evidence="9">
    <location>
        <begin position="45"/>
        <end position="66"/>
    </location>
</feature>
<dbReference type="PROSITE" id="PS50893">
    <property type="entry name" value="ABC_TRANSPORTER_2"/>
    <property type="match status" value="1"/>
</dbReference>
<keyword evidence="6 9" id="KW-1133">Transmembrane helix</keyword>
<dbReference type="PANTHER" id="PTHR24221:SF248">
    <property type="entry name" value="ABC TRANSPORTER TRANSMEMBRANE REGION"/>
    <property type="match status" value="1"/>
</dbReference>
<evidence type="ECO:0000256" key="1">
    <source>
        <dbReference type="ARBA" id="ARBA00004651"/>
    </source>
</evidence>
<evidence type="ECO:0000313" key="13">
    <source>
        <dbReference type="Proteomes" id="UP001241472"/>
    </source>
</evidence>
<evidence type="ECO:0000256" key="8">
    <source>
        <dbReference type="SAM" id="MobiDB-lite"/>
    </source>
</evidence>
<dbReference type="CDD" id="cd03246">
    <property type="entry name" value="ABCC_Protease_Secretion"/>
    <property type="match status" value="1"/>
</dbReference>
<dbReference type="PANTHER" id="PTHR24221">
    <property type="entry name" value="ATP-BINDING CASSETTE SUB-FAMILY B"/>
    <property type="match status" value="1"/>
</dbReference>
<dbReference type="InterPro" id="IPR036640">
    <property type="entry name" value="ABC1_TM_sf"/>
</dbReference>
<keyword evidence="3 9" id="KW-0812">Transmembrane</keyword>
<dbReference type="InterPro" id="IPR010128">
    <property type="entry name" value="ATPase_T1SS_PrtD-like"/>
</dbReference>
<evidence type="ECO:0000256" key="6">
    <source>
        <dbReference type="ARBA" id="ARBA00022989"/>
    </source>
</evidence>
<organism evidence="12 13">
    <name type="scientific">Neorhizobium huautlense</name>
    <dbReference type="NCBI Taxonomy" id="67774"/>
    <lineage>
        <taxon>Bacteria</taxon>
        <taxon>Pseudomonadati</taxon>
        <taxon>Pseudomonadota</taxon>
        <taxon>Alphaproteobacteria</taxon>
        <taxon>Hyphomicrobiales</taxon>
        <taxon>Rhizobiaceae</taxon>
        <taxon>Rhizobium/Agrobacterium group</taxon>
        <taxon>Neorhizobium</taxon>
    </lineage>
</organism>
<accession>A0ABT9PME3</accession>